<name>A0AC61SC04_9EURY</name>
<protein>
    <submittedName>
        <fullName evidence="1">Uncharacterized protein</fullName>
    </submittedName>
</protein>
<dbReference type="Proteomes" id="UP000315423">
    <property type="component" value="Unassembled WGS sequence"/>
</dbReference>
<reference evidence="1" key="1">
    <citation type="submission" date="2018-09" db="EMBL/GenBank/DDBJ databases">
        <title>A genomic encyclopedia of anaerobic methanotrophic archaea.</title>
        <authorList>
            <person name="Skennerton C.T."/>
            <person name="Chadwick G.L."/>
            <person name="Laso-Perez R."/>
            <person name="Leu A.O."/>
            <person name="Speth D.R."/>
            <person name="Yu H."/>
            <person name="Morgan-Lang C."/>
            <person name="Hatzenpichler R."/>
            <person name="Goudeau D."/>
            <person name="Malmstrom R."/>
            <person name="Woyke T."/>
            <person name="Hallam S."/>
            <person name="Tyson G.W."/>
            <person name="Wegener G."/>
            <person name="Boetius A."/>
            <person name="Orphan V.J."/>
        </authorList>
    </citation>
    <scope>NUCLEOTIDE SEQUENCE</scope>
    <source>
        <strain evidence="1">CONS3730D10UFb2</strain>
    </source>
</reference>
<sequence>MYCETPDEIKKIKRKCIVLNVIEAKAWRNVAVMDLTTKQKYFFGKVKQEPPAINPKDELFIGYEDLPYDLPSGTHKIVLMTLDGMLLDWAMISPKV</sequence>
<organism evidence="1 2">
    <name type="scientific">Candidatus Methanomarinus sp</name>
    <dbReference type="NCBI Taxonomy" id="3386244"/>
    <lineage>
        <taxon>Archaea</taxon>
        <taxon>Methanobacteriati</taxon>
        <taxon>Methanobacteriota</taxon>
        <taxon>Stenosarchaea group</taxon>
        <taxon>Methanomicrobia</taxon>
        <taxon>Methanosarcinales</taxon>
        <taxon>ANME-2 cluster</taxon>
        <taxon>Candidatus Methanocomedenaceae</taxon>
        <taxon>Candidatus Methanomarinus</taxon>
    </lineage>
</organism>
<proteinExistence type="predicted"/>
<evidence type="ECO:0000313" key="1">
    <source>
        <dbReference type="EMBL" id="TKY92208.1"/>
    </source>
</evidence>
<gene>
    <name evidence="1" type="ORF">C5S46_01860</name>
</gene>
<accession>A0AC61SC04</accession>
<comment type="caution">
    <text evidence="1">The sequence shown here is derived from an EMBL/GenBank/DDBJ whole genome shotgun (WGS) entry which is preliminary data.</text>
</comment>
<evidence type="ECO:0000313" key="2">
    <source>
        <dbReference type="Proteomes" id="UP000315423"/>
    </source>
</evidence>
<dbReference type="EMBL" id="QYBA01000061">
    <property type="protein sequence ID" value="TKY92208.1"/>
    <property type="molecule type" value="Genomic_DNA"/>
</dbReference>